<accession>A0A0D2EGK1</accession>
<proteinExistence type="inferred from homology"/>
<dbReference type="VEuPathDB" id="FungiDB:PV06_02665"/>
<dbReference type="InterPro" id="IPR018494">
    <property type="entry name" value="Oxysterol-bd_CS"/>
</dbReference>
<dbReference type="SUPFAM" id="SSF144000">
    <property type="entry name" value="Oxysterol-binding protein-like"/>
    <property type="match status" value="1"/>
</dbReference>
<dbReference type="InterPro" id="IPR000648">
    <property type="entry name" value="Oxysterol-bd"/>
</dbReference>
<sequence length="419" mass="46910">MVARLGNVSALKDFLAFLATVSGDISHITAPPFILAPQSLTEFPSYWAERPSLFTAAAHEPTPEKRCLAVLKLYLASLQRQYYVGRTVKEGLKKPLNPFLGELFLCEFTDHDLTSEKEDSDKSSTVRVITEQVSHHPPTTACYVSSDERHGIHAEAYSTQQTTLSGTSIVIRQSGHAVITIDRYDETYLLPLPDVRARGVLTGVPWPELGDTYRIVSSAGYTAEMKFIPKRMWGGERNAFEAAVYKTDDATKDAVYSLGGHWSSRFGVYNTHGHQVDTFDLADPENAPAPMTIRPLDQQSPWESRRAWRDAFDAIRRGDQTATVAEKGKLEEAQRRMRKRERAAGQEWECTFFNRVGEGEDEETDPAVKKLFDVVAASEDGADEVERLRGSNGVWRFDPVKARKWREGQGVARPESPLA</sequence>
<dbReference type="Proteomes" id="UP000053342">
    <property type="component" value="Unassembled WGS sequence"/>
</dbReference>
<dbReference type="PANTHER" id="PTHR10972:SF92">
    <property type="entry name" value="OXYSTEROL BINDING PROTEIN"/>
    <property type="match status" value="1"/>
</dbReference>
<evidence type="ECO:0008006" key="5">
    <source>
        <dbReference type="Google" id="ProtNLM"/>
    </source>
</evidence>
<dbReference type="HOGENOM" id="CLU_012334_0_2_1"/>
<dbReference type="GO" id="GO:0016020">
    <property type="term" value="C:membrane"/>
    <property type="evidence" value="ECO:0007669"/>
    <property type="project" value="TreeGrafter"/>
</dbReference>
<keyword evidence="4" id="KW-1185">Reference proteome</keyword>
<protein>
    <recommendedName>
        <fullName evidence="5">Oxysterol-binding protein</fullName>
    </recommendedName>
</protein>
<organism evidence="3 4">
    <name type="scientific">Exophiala oligosperma</name>
    <dbReference type="NCBI Taxonomy" id="215243"/>
    <lineage>
        <taxon>Eukaryota</taxon>
        <taxon>Fungi</taxon>
        <taxon>Dikarya</taxon>
        <taxon>Ascomycota</taxon>
        <taxon>Pezizomycotina</taxon>
        <taxon>Eurotiomycetes</taxon>
        <taxon>Chaetothyriomycetidae</taxon>
        <taxon>Chaetothyriales</taxon>
        <taxon>Herpotrichiellaceae</taxon>
        <taxon>Exophiala</taxon>
    </lineage>
</organism>
<dbReference type="GO" id="GO:0005829">
    <property type="term" value="C:cytosol"/>
    <property type="evidence" value="ECO:0007669"/>
    <property type="project" value="TreeGrafter"/>
</dbReference>
<dbReference type="STRING" id="215243.A0A0D2EGK1"/>
<dbReference type="PANTHER" id="PTHR10972">
    <property type="entry name" value="OXYSTEROL-BINDING PROTEIN-RELATED"/>
    <property type="match status" value="1"/>
</dbReference>
<dbReference type="GeneID" id="27354739"/>
<evidence type="ECO:0000256" key="2">
    <source>
        <dbReference type="RuleBase" id="RU003844"/>
    </source>
</evidence>
<dbReference type="EMBL" id="KN847333">
    <property type="protein sequence ID" value="KIW47054.1"/>
    <property type="molecule type" value="Genomic_DNA"/>
</dbReference>
<dbReference type="Pfam" id="PF01237">
    <property type="entry name" value="Oxysterol_BP"/>
    <property type="match status" value="1"/>
</dbReference>
<evidence type="ECO:0000313" key="4">
    <source>
        <dbReference type="Proteomes" id="UP000053342"/>
    </source>
</evidence>
<dbReference type="OrthoDB" id="14833at2759"/>
<dbReference type="Gene3D" id="1.10.287.2720">
    <property type="match status" value="1"/>
</dbReference>
<dbReference type="AlphaFoldDB" id="A0A0D2EGK1"/>
<dbReference type="PROSITE" id="PS01013">
    <property type="entry name" value="OSBP"/>
    <property type="match status" value="1"/>
</dbReference>
<comment type="similarity">
    <text evidence="1 2">Belongs to the OSBP family.</text>
</comment>
<dbReference type="Gene3D" id="3.30.70.3490">
    <property type="match status" value="1"/>
</dbReference>
<evidence type="ECO:0000313" key="3">
    <source>
        <dbReference type="EMBL" id="KIW47054.1"/>
    </source>
</evidence>
<dbReference type="InterPro" id="IPR037239">
    <property type="entry name" value="OSBP_sf"/>
</dbReference>
<reference evidence="3 4" key="1">
    <citation type="submission" date="2015-01" db="EMBL/GenBank/DDBJ databases">
        <title>The Genome Sequence of Exophiala oligosperma CBS72588.</title>
        <authorList>
            <consortium name="The Broad Institute Genomics Platform"/>
            <person name="Cuomo C."/>
            <person name="de Hoog S."/>
            <person name="Gorbushina A."/>
            <person name="Stielow B."/>
            <person name="Teixiera M."/>
            <person name="Abouelleil A."/>
            <person name="Chapman S.B."/>
            <person name="Priest M."/>
            <person name="Young S.K."/>
            <person name="Wortman J."/>
            <person name="Nusbaum C."/>
            <person name="Birren B."/>
        </authorList>
    </citation>
    <scope>NUCLEOTIDE SEQUENCE [LARGE SCALE GENOMIC DNA]</scope>
    <source>
        <strain evidence="3 4">CBS 72588</strain>
    </source>
</reference>
<dbReference type="Gene3D" id="2.40.160.120">
    <property type="match status" value="1"/>
</dbReference>
<gene>
    <name evidence="3" type="ORF">PV06_02665</name>
</gene>
<dbReference type="RefSeq" id="XP_016267270.1">
    <property type="nucleotide sequence ID" value="XM_016403373.1"/>
</dbReference>
<evidence type="ECO:0000256" key="1">
    <source>
        <dbReference type="ARBA" id="ARBA00008842"/>
    </source>
</evidence>
<name>A0A0D2EGK1_9EURO</name>
<dbReference type="GO" id="GO:0008142">
    <property type="term" value="F:oxysterol binding"/>
    <property type="evidence" value="ECO:0007669"/>
    <property type="project" value="TreeGrafter"/>
</dbReference>